<keyword evidence="3" id="KW-1185">Reference proteome</keyword>
<evidence type="ECO:0000313" key="3">
    <source>
        <dbReference type="Proteomes" id="UP000801428"/>
    </source>
</evidence>
<dbReference type="SMART" id="SM01111">
    <property type="entry name" value="CVNH"/>
    <property type="match status" value="1"/>
</dbReference>
<dbReference type="EMBL" id="SWKU01000044">
    <property type="protein sequence ID" value="KAF2994062.1"/>
    <property type="molecule type" value="Genomic_DNA"/>
</dbReference>
<gene>
    <name evidence="2" type="ORF">E8E13_002229</name>
</gene>
<evidence type="ECO:0000259" key="1">
    <source>
        <dbReference type="SMART" id="SM01111"/>
    </source>
</evidence>
<dbReference type="SUPFAM" id="SSF51322">
    <property type="entry name" value="Cyanovirin-N"/>
    <property type="match status" value="1"/>
</dbReference>
<dbReference type="Gene3D" id="2.30.60.10">
    <property type="entry name" value="Cyanovirin-N"/>
    <property type="match status" value="1"/>
</dbReference>
<accession>A0A9P4T3U2</accession>
<comment type="caution">
    <text evidence="2">The sequence shown here is derived from an EMBL/GenBank/DDBJ whole genome shotgun (WGS) entry which is preliminary data.</text>
</comment>
<dbReference type="OrthoDB" id="2441380at2759"/>
<reference evidence="2" key="1">
    <citation type="submission" date="2019-04" db="EMBL/GenBank/DDBJ databases">
        <title>Sequencing of skin fungus with MAO and IRED activity.</title>
        <authorList>
            <person name="Marsaioli A.J."/>
            <person name="Bonatto J.M.C."/>
            <person name="Reis Junior O."/>
        </authorList>
    </citation>
    <scope>NUCLEOTIDE SEQUENCE</scope>
    <source>
        <strain evidence="2">30M1</strain>
    </source>
</reference>
<dbReference type="Pfam" id="PF08881">
    <property type="entry name" value="CVNH"/>
    <property type="match status" value="1"/>
</dbReference>
<sequence>MGFSETCKKIKISSSAILSVQDPRDDGWFPDRICFDLDSQLGNDNGFFKLHDKNFSMTAKNIGMASSNPPVLRAKLKRKDGTWNEDFIDLDQFMEMRSGNLSCMSHKSPAIFLLELGHERGLLLDSIERRIAKDVKDLGISCLGINGIRNHVVTSRYEPGLFDEWVLAFPCFLFDQKYRGEILQSVLVDPIIEIIADEYDGMIKRNEGIFRAALQEQHRGVMDVWIRGSLREHVSTSGIDLATIGARAVTPMLIAKKHYVLASTFSNMSLKPLIKHLVHKILAKHIGSTLAKEAAKVGQLKVAGLMVKGVVNTAMLGYLIYKAVNLPRDMGRNLGRGVRDVLLRSQLQHLNRSLFATMAIKCVTRVILSTVVDYVGDIGNSLLTEAKKDILPESAKRCFKEICSRLWSEDEYMRSLRNAVMDCLNCHGSLHKDTVLALIKRPLEVAAQSAGEEVKVQAQLLLKQLHEMPLQEILANIMAIHVANASDSIGWGDILEKDLIRRVLHDR</sequence>
<name>A0A9P4T3U2_CURKU</name>
<feature type="domain" description="Cyanovirin-N" evidence="1">
    <location>
        <begin position="2"/>
        <end position="103"/>
    </location>
</feature>
<dbReference type="Proteomes" id="UP000801428">
    <property type="component" value="Unassembled WGS sequence"/>
</dbReference>
<protein>
    <recommendedName>
        <fullName evidence="1">Cyanovirin-N domain-containing protein</fullName>
    </recommendedName>
</protein>
<dbReference type="AlphaFoldDB" id="A0A9P4T3U2"/>
<dbReference type="InterPro" id="IPR011058">
    <property type="entry name" value="Cyanovirin-N"/>
</dbReference>
<proteinExistence type="predicted"/>
<organism evidence="2 3">
    <name type="scientific">Curvularia kusanoi</name>
    <name type="common">Cochliobolus kusanoi</name>
    <dbReference type="NCBI Taxonomy" id="90978"/>
    <lineage>
        <taxon>Eukaryota</taxon>
        <taxon>Fungi</taxon>
        <taxon>Dikarya</taxon>
        <taxon>Ascomycota</taxon>
        <taxon>Pezizomycotina</taxon>
        <taxon>Dothideomycetes</taxon>
        <taxon>Pleosporomycetidae</taxon>
        <taxon>Pleosporales</taxon>
        <taxon>Pleosporineae</taxon>
        <taxon>Pleosporaceae</taxon>
        <taxon>Curvularia</taxon>
    </lineage>
</organism>
<evidence type="ECO:0000313" key="2">
    <source>
        <dbReference type="EMBL" id="KAF2994062.1"/>
    </source>
</evidence>
<dbReference type="InterPro" id="IPR036673">
    <property type="entry name" value="Cyanovirin-N_sf"/>
</dbReference>